<dbReference type="InterPro" id="IPR000595">
    <property type="entry name" value="cNMP-bd_dom"/>
</dbReference>
<feature type="compositionally biased region" description="Basic and acidic residues" evidence="7">
    <location>
        <begin position="606"/>
        <end position="618"/>
    </location>
</feature>
<feature type="region of interest" description="Disordered" evidence="7">
    <location>
        <begin position="591"/>
        <end position="639"/>
    </location>
</feature>
<feature type="region of interest" description="Disordered" evidence="7">
    <location>
        <begin position="547"/>
        <end position="576"/>
    </location>
</feature>
<evidence type="ECO:0000256" key="7">
    <source>
        <dbReference type="SAM" id="MobiDB-lite"/>
    </source>
</evidence>
<comment type="caution">
    <text evidence="10">The sequence shown here is derived from an EMBL/GenBank/DDBJ whole genome shotgun (WGS) entry which is preliminary data.</text>
</comment>
<organism evidence="10 11">
    <name type="scientific">Nitzschia inconspicua</name>
    <dbReference type="NCBI Taxonomy" id="303405"/>
    <lineage>
        <taxon>Eukaryota</taxon>
        <taxon>Sar</taxon>
        <taxon>Stramenopiles</taxon>
        <taxon>Ochrophyta</taxon>
        <taxon>Bacillariophyta</taxon>
        <taxon>Bacillariophyceae</taxon>
        <taxon>Bacillariophycidae</taxon>
        <taxon>Bacillariales</taxon>
        <taxon>Bacillariaceae</taxon>
        <taxon>Nitzschia</taxon>
    </lineage>
</organism>
<dbReference type="Pfam" id="PF00027">
    <property type="entry name" value="cNMP_binding"/>
    <property type="match status" value="3"/>
</dbReference>
<dbReference type="InterPro" id="IPR000719">
    <property type="entry name" value="Prot_kinase_dom"/>
</dbReference>
<dbReference type="PROSITE" id="PS50042">
    <property type="entry name" value="CNMP_BINDING_3"/>
    <property type="match status" value="3"/>
</dbReference>
<dbReference type="SMART" id="SM00220">
    <property type="entry name" value="S_TKc"/>
    <property type="match status" value="1"/>
</dbReference>
<feature type="domain" description="Cyclic nucleotide-binding" evidence="9">
    <location>
        <begin position="933"/>
        <end position="1018"/>
    </location>
</feature>
<dbReference type="Proteomes" id="UP000693970">
    <property type="component" value="Unassembled WGS sequence"/>
</dbReference>
<evidence type="ECO:0000256" key="4">
    <source>
        <dbReference type="ARBA" id="ARBA00022777"/>
    </source>
</evidence>
<proteinExistence type="predicted"/>
<evidence type="ECO:0000256" key="3">
    <source>
        <dbReference type="ARBA" id="ARBA00022741"/>
    </source>
</evidence>
<evidence type="ECO:0000256" key="1">
    <source>
        <dbReference type="ARBA" id="ARBA00022527"/>
    </source>
</evidence>
<keyword evidence="5 6" id="KW-0067">ATP-binding</keyword>
<keyword evidence="2" id="KW-0808">Transferase</keyword>
<dbReference type="PROSITE" id="PS00107">
    <property type="entry name" value="PROTEIN_KINASE_ATP"/>
    <property type="match status" value="1"/>
</dbReference>
<feature type="compositionally biased region" description="Polar residues" evidence="7">
    <location>
        <begin position="550"/>
        <end position="565"/>
    </location>
</feature>
<reference evidence="10" key="2">
    <citation type="submission" date="2021-04" db="EMBL/GenBank/DDBJ databases">
        <authorList>
            <person name="Podell S."/>
        </authorList>
    </citation>
    <scope>NUCLEOTIDE SEQUENCE</scope>
    <source>
        <strain evidence="10">Hildebrandi</strain>
    </source>
</reference>
<dbReference type="OrthoDB" id="354826at2759"/>
<feature type="domain" description="Cyclic nucleotide-binding" evidence="9">
    <location>
        <begin position="805"/>
        <end position="909"/>
    </location>
</feature>
<dbReference type="GO" id="GO:0005524">
    <property type="term" value="F:ATP binding"/>
    <property type="evidence" value="ECO:0007669"/>
    <property type="project" value="UniProtKB-UniRule"/>
</dbReference>
<dbReference type="GO" id="GO:0005952">
    <property type="term" value="C:cAMP-dependent protein kinase complex"/>
    <property type="evidence" value="ECO:0007669"/>
    <property type="project" value="TreeGrafter"/>
</dbReference>
<feature type="binding site" evidence="6">
    <location>
        <position position="1105"/>
    </location>
    <ligand>
        <name>ATP</name>
        <dbReference type="ChEBI" id="CHEBI:30616"/>
    </ligand>
</feature>
<evidence type="ECO:0000313" key="10">
    <source>
        <dbReference type="EMBL" id="KAG7357544.1"/>
    </source>
</evidence>
<feature type="compositionally biased region" description="Low complexity" evidence="7">
    <location>
        <begin position="332"/>
        <end position="342"/>
    </location>
</feature>
<keyword evidence="3 6" id="KW-0547">Nucleotide-binding</keyword>
<feature type="region of interest" description="Disordered" evidence="7">
    <location>
        <begin position="289"/>
        <end position="311"/>
    </location>
</feature>
<feature type="region of interest" description="Disordered" evidence="7">
    <location>
        <begin position="1"/>
        <end position="36"/>
    </location>
</feature>
<feature type="compositionally biased region" description="Polar residues" evidence="7">
    <location>
        <begin position="26"/>
        <end position="35"/>
    </location>
</feature>
<dbReference type="InterPro" id="IPR018488">
    <property type="entry name" value="cNMP-bd_CS"/>
</dbReference>
<dbReference type="CDD" id="cd00038">
    <property type="entry name" value="CAP_ED"/>
    <property type="match status" value="3"/>
</dbReference>
<name>A0A9K3L800_9STRA</name>
<feature type="region of interest" description="Disordered" evidence="7">
    <location>
        <begin position="327"/>
        <end position="362"/>
    </location>
</feature>
<feature type="compositionally biased region" description="Basic and acidic residues" evidence="7">
    <location>
        <begin position="343"/>
        <end position="362"/>
    </location>
</feature>
<dbReference type="EMBL" id="JAGRRH010000015">
    <property type="protein sequence ID" value="KAG7357544.1"/>
    <property type="molecule type" value="Genomic_DNA"/>
</dbReference>
<evidence type="ECO:0000256" key="2">
    <source>
        <dbReference type="ARBA" id="ARBA00022679"/>
    </source>
</evidence>
<dbReference type="PANTHER" id="PTHR24353:SF143">
    <property type="entry name" value="PROTEIN KINASE DOMAIN-CONTAINING PROTEIN"/>
    <property type="match status" value="1"/>
</dbReference>
<feature type="compositionally biased region" description="Basic and acidic residues" evidence="7">
    <location>
        <begin position="1"/>
        <end position="10"/>
    </location>
</feature>
<evidence type="ECO:0000313" key="11">
    <source>
        <dbReference type="Proteomes" id="UP000693970"/>
    </source>
</evidence>
<protein>
    <submittedName>
        <fullName evidence="10">Serine/threonine protein kinase</fullName>
    </submittedName>
</protein>
<evidence type="ECO:0000259" key="9">
    <source>
        <dbReference type="PROSITE" id="PS50042"/>
    </source>
</evidence>
<feature type="domain" description="Protein kinase" evidence="8">
    <location>
        <begin position="1074"/>
        <end position="1343"/>
    </location>
</feature>
<evidence type="ECO:0000256" key="6">
    <source>
        <dbReference type="PROSITE-ProRule" id="PRU10141"/>
    </source>
</evidence>
<gene>
    <name evidence="10" type="ORF">IV203_002232</name>
</gene>
<accession>A0A9K3L800</accession>
<dbReference type="InterPro" id="IPR017441">
    <property type="entry name" value="Protein_kinase_ATP_BS"/>
</dbReference>
<sequence length="1383" mass="155716">MTERLSKHDSVLVSPQSKEVTKTRRVTNSSTGSSGRTKKILMTHYYDDAPNSAPAVIAHKRRTNHSKMLTMVAQPTVYGPKEEGEEASCDTEPIPDILFGGIHPSAKKRSWTPKRIIDAQTYHDEEKARQGQHLNECIQEENSNLLSTPHHSTTDCIVDAETETCRLDGSEGENVQTTDTPVRRTWKVKRIIDAETYRKENLDSIPPPMNDEPKEFDEATIDFAIQVNNNKCPDHDGQTNKETTTRRKNKQKFYDLEVNESNHSTFSVDSAASDGLAGRYQSLRSRNASRLLSKTTHGSTAMHSFGKKKKNYSDHCTKATKYVTPNDEDDITAASTRSTRSSGSHEDQHHGLTVNRTHERKVSDEIPLQSFHCDDGHDYNDDAIVRTSNHGSNDDSFATADHKQKTWKVKRIIDAETYQRQQKSREIFRQNLEKFNKQDSETPALSFTLHGMMISPKQSVKSTITSPSSTMTSDASPLETQILKNGSNDRMAVSCFQKDPTKLQTSPLVEKASLSLKDKIDMFSKHQTQPPSFLSAKHMKKLVPIKKGKQQSAMNNTAKDQTSLTKPPLSPKKNNKHMATKAAIKRGLSIEQPTIKDLLPPPNKSLDVKKEEEQERNKVQRANSCRRGRLRKQKSALLNQKSTQKKSVFVPISAKPEEDLSTFTLPVFSKDLESVELIKAALRHNFVFDMDDDEMDSFVNAFEQVTVARGEIIMEQGDVGDYFYIVAYGSVGCFVNGKKVNSIGQGKTFGEMALLYTCPRAATVVAECPSTRLFRVDQKSFRFVMRNHTRESEKMKEKLLRGIPFLKHLGEEDLHRLSSVMTPCLFETGDYIVKFGEQGDSCYVIQDGKVRVTDIVVGNICYEDVNLGAGDYFGEGALISTEPRAASVVAMTKGTAFAIDRAIFRKVLGDFVELVAKSQDRHKLEGIKVFRDSNLTAKNFDTLVSLLKDKNFRAERIIFKEGKPVDSALYLVRKGTIQITTLDGSRTEEIVPGGYFGQEQLLADAQGKHKLAKYTATAGKEGCVCGVLTLKDCRPVFNTKNMEEGLHAGGSVYRRTKRASMIGSMDLGLSLTDLKRERMLGEGEFAQVWLVSRSSNGTRQEYALKVPHLCASSDNAEEALEAFRRESMVLQQLHHPFIVDLHQTFVKEDGSMDIMLEVVNGGELWNRIHREGSDGDWESGMTEREAKFYAFCLADALAYIHREQFVFRDLKPENILLDSTGYPKLVDFGFSKYCPDITFTFCGTPNYLAPEIVRNHGHGAGVDHWGLGVVVYEMVTGENPFYFEDMDQIALFESIVTEDFYPLPESFNPDMKDFISELLEKDPVQRLGSLAGRESDILQHKWFEDIDLEMLRKKEIRAPWNPNEANKMKDTFDVVIFSKHAAS</sequence>
<keyword evidence="11" id="KW-1185">Reference proteome</keyword>
<reference evidence="10" key="1">
    <citation type="journal article" date="2021" name="Sci. Rep.">
        <title>Diploid genomic architecture of Nitzschia inconspicua, an elite biomass production diatom.</title>
        <authorList>
            <person name="Oliver A."/>
            <person name="Podell S."/>
            <person name="Pinowska A."/>
            <person name="Traller J.C."/>
            <person name="Smith S.R."/>
            <person name="McClure R."/>
            <person name="Beliaev A."/>
            <person name="Bohutskyi P."/>
            <person name="Hill E.A."/>
            <person name="Rabines A."/>
            <person name="Zheng H."/>
            <person name="Allen L.Z."/>
            <person name="Kuo A."/>
            <person name="Grigoriev I.V."/>
            <person name="Allen A.E."/>
            <person name="Hazlebeck D."/>
            <person name="Allen E.E."/>
        </authorList>
    </citation>
    <scope>NUCLEOTIDE SEQUENCE</scope>
    <source>
        <strain evidence="10">Hildebrandi</strain>
    </source>
</reference>
<dbReference type="Pfam" id="PF00069">
    <property type="entry name" value="Pkinase"/>
    <property type="match status" value="1"/>
</dbReference>
<dbReference type="PROSITE" id="PS00889">
    <property type="entry name" value="CNMP_BINDING_2"/>
    <property type="match status" value="2"/>
</dbReference>
<feature type="domain" description="Cyclic nucleotide-binding" evidence="9">
    <location>
        <begin position="686"/>
        <end position="802"/>
    </location>
</feature>
<dbReference type="PANTHER" id="PTHR24353">
    <property type="entry name" value="CYCLIC NUCLEOTIDE-DEPENDENT PROTEIN KINASE"/>
    <property type="match status" value="1"/>
</dbReference>
<evidence type="ECO:0000259" key="8">
    <source>
        <dbReference type="PROSITE" id="PS50011"/>
    </source>
</evidence>
<dbReference type="SMART" id="SM00100">
    <property type="entry name" value="cNMP"/>
    <property type="match status" value="3"/>
</dbReference>
<evidence type="ECO:0000256" key="5">
    <source>
        <dbReference type="ARBA" id="ARBA00022840"/>
    </source>
</evidence>
<keyword evidence="4 10" id="KW-0418">Kinase</keyword>
<keyword evidence="1 10" id="KW-0723">Serine/threonine-protein kinase</keyword>
<dbReference type="PROSITE" id="PS50011">
    <property type="entry name" value="PROTEIN_KINASE_DOM"/>
    <property type="match status" value="1"/>
</dbReference>
<feature type="compositionally biased region" description="Basic residues" evidence="7">
    <location>
        <begin position="624"/>
        <end position="634"/>
    </location>
</feature>
<dbReference type="GO" id="GO:0004691">
    <property type="term" value="F:cAMP-dependent protein kinase activity"/>
    <property type="evidence" value="ECO:0007669"/>
    <property type="project" value="TreeGrafter"/>
</dbReference>